<sequence length="81" mass="9173">MIPKYKHDCKDCIFLGNYNNHDLYSCWSGSSPTVVARYGNEGSDYHSGLIFRVRYEELAVAATIVEFRISVLSPIKEGDKP</sequence>
<dbReference type="EMBL" id="LAZR01001741">
    <property type="protein sequence ID" value="KKN39832.1"/>
    <property type="molecule type" value="Genomic_DNA"/>
</dbReference>
<protein>
    <submittedName>
        <fullName evidence="1">Uncharacterized protein</fullName>
    </submittedName>
</protein>
<gene>
    <name evidence="1" type="ORF">LCGC14_0739440</name>
</gene>
<proteinExistence type="predicted"/>
<dbReference type="AlphaFoldDB" id="A0A0F9QS76"/>
<accession>A0A0F9QS76</accession>
<reference evidence="1" key="1">
    <citation type="journal article" date="2015" name="Nature">
        <title>Complex archaea that bridge the gap between prokaryotes and eukaryotes.</title>
        <authorList>
            <person name="Spang A."/>
            <person name="Saw J.H."/>
            <person name="Jorgensen S.L."/>
            <person name="Zaremba-Niedzwiedzka K."/>
            <person name="Martijn J."/>
            <person name="Lind A.E."/>
            <person name="van Eijk R."/>
            <person name="Schleper C."/>
            <person name="Guy L."/>
            <person name="Ettema T.J."/>
        </authorList>
    </citation>
    <scope>NUCLEOTIDE SEQUENCE</scope>
</reference>
<evidence type="ECO:0000313" key="1">
    <source>
        <dbReference type="EMBL" id="KKN39832.1"/>
    </source>
</evidence>
<name>A0A0F9QS76_9ZZZZ</name>
<comment type="caution">
    <text evidence="1">The sequence shown here is derived from an EMBL/GenBank/DDBJ whole genome shotgun (WGS) entry which is preliminary data.</text>
</comment>
<organism evidence="1">
    <name type="scientific">marine sediment metagenome</name>
    <dbReference type="NCBI Taxonomy" id="412755"/>
    <lineage>
        <taxon>unclassified sequences</taxon>
        <taxon>metagenomes</taxon>
        <taxon>ecological metagenomes</taxon>
    </lineage>
</organism>